<organism evidence="1">
    <name type="scientific">marine sediment metagenome</name>
    <dbReference type="NCBI Taxonomy" id="412755"/>
    <lineage>
        <taxon>unclassified sequences</taxon>
        <taxon>metagenomes</taxon>
        <taxon>ecological metagenomes</taxon>
    </lineage>
</organism>
<comment type="caution">
    <text evidence="1">The sequence shown here is derived from an EMBL/GenBank/DDBJ whole genome shotgun (WGS) entry which is preliminary data.</text>
</comment>
<proteinExistence type="predicted"/>
<evidence type="ECO:0000313" key="1">
    <source>
        <dbReference type="EMBL" id="GAJ02953.1"/>
    </source>
</evidence>
<gene>
    <name evidence="1" type="ORF">S12H4_49895</name>
</gene>
<dbReference type="EMBL" id="BARW01031356">
    <property type="protein sequence ID" value="GAJ02953.1"/>
    <property type="molecule type" value="Genomic_DNA"/>
</dbReference>
<dbReference type="AlphaFoldDB" id="X1TCD0"/>
<reference evidence="1" key="1">
    <citation type="journal article" date="2014" name="Front. Microbiol.">
        <title>High frequency of phylogenetically diverse reductive dehalogenase-homologous genes in deep subseafloor sedimentary metagenomes.</title>
        <authorList>
            <person name="Kawai M."/>
            <person name="Futagami T."/>
            <person name="Toyoda A."/>
            <person name="Takaki Y."/>
            <person name="Nishi S."/>
            <person name="Hori S."/>
            <person name="Arai W."/>
            <person name="Tsubouchi T."/>
            <person name="Morono Y."/>
            <person name="Uchiyama I."/>
            <person name="Ito T."/>
            <person name="Fujiyama A."/>
            <person name="Inagaki F."/>
            <person name="Takami H."/>
        </authorList>
    </citation>
    <scope>NUCLEOTIDE SEQUENCE</scope>
    <source>
        <strain evidence="1">Expedition CK06-06</strain>
    </source>
</reference>
<sequence>MESIQVGDVKGHFVGMYEIKGLSSHKNGEVATYMDWGTFDSIEGFKGYFVLTFEDGSTQWAKYQGTSKPAQGGKITLYEGTWKYIKGTDRFAGIEGSGSFTGKNFTPPDVVYIDYAGTYTLPRPGTAALAPGNSWQAKSRTWSASGRRGLGDEWPTCNSRWTGY</sequence>
<protein>
    <submittedName>
        <fullName evidence="1">Uncharacterized protein</fullName>
    </submittedName>
</protein>
<accession>X1TCD0</accession>
<name>X1TCD0_9ZZZZ</name>